<sequence length="311" mass="35959">MIIREGTYKDTGAIISVLKASLGEAKLPKSEEIWNFKHYQNPFGKSLILLAEEDNKIIGVRAFMKWKWKLGEKVYSAYRAVDTATHPDHQGKGVFKKLTLEAINISTKVGDHFIFNTPNSQSLPGYMKMDWKKVSKLKIHLNLISPLKMFISDTNYKYSIQKMGDENVLENLIETHNIGNSRTSNLFTIKSIEYLKWRYENNPLQKYDVKCDHDFYLATYIKQHKYFNELRVVEQIYKGDKGLKKLNRALENLTKYMKVHIISCSENLGGLIGFSGAMGPMLTVRNLNLDIDNQLLNIDNWNYTLGDLELF</sequence>
<dbReference type="InterPro" id="IPR000182">
    <property type="entry name" value="GNAT_dom"/>
</dbReference>
<reference evidence="2" key="1">
    <citation type="submission" date="2022-01" db="EMBL/GenBank/DDBJ databases">
        <title>Gillisia lutea sp. nov., isolated from marine plastic residues from the Malvarosa beach (Valencia, Spain).</title>
        <authorList>
            <person name="Vidal-Verdu A."/>
            <person name="Molina-Menor E."/>
            <person name="Satari L."/>
            <person name="Pascual J."/>
            <person name="Pereto J."/>
            <person name="Porcar M."/>
        </authorList>
    </citation>
    <scope>NUCLEOTIDE SEQUENCE</scope>
    <source>
        <strain evidence="2">M10.2A</strain>
    </source>
</reference>
<organism evidence="2 3">
    <name type="scientific">Gillisia lutea</name>
    <dbReference type="NCBI Taxonomy" id="2909668"/>
    <lineage>
        <taxon>Bacteria</taxon>
        <taxon>Pseudomonadati</taxon>
        <taxon>Bacteroidota</taxon>
        <taxon>Flavobacteriia</taxon>
        <taxon>Flavobacteriales</taxon>
        <taxon>Flavobacteriaceae</taxon>
        <taxon>Gillisia</taxon>
    </lineage>
</organism>
<dbReference type="Proteomes" id="UP001179363">
    <property type="component" value="Unassembled WGS sequence"/>
</dbReference>
<dbReference type="SUPFAM" id="SSF55729">
    <property type="entry name" value="Acyl-CoA N-acyltransferases (Nat)"/>
    <property type="match status" value="1"/>
</dbReference>
<evidence type="ECO:0000313" key="2">
    <source>
        <dbReference type="EMBL" id="MCF4102663.1"/>
    </source>
</evidence>
<dbReference type="Gene3D" id="3.40.630.30">
    <property type="match status" value="1"/>
</dbReference>
<keyword evidence="3" id="KW-1185">Reference proteome</keyword>
<evidence type="ECO:0000313" key="3">
    <source>
        <dbReference type="Proteomes" id="UP001179363"/>
    </source>
</evidence>
<gene>
    <name evidence="2" type="ORF">L1I30_13380</name>
</gene>
<dbReference type="InterPro" id="IPR016181">
    <property type="entry name" value="Acyl_CoA_acyltransferase"/>
</dbReference>
<proteinExistence type="predicted"/>
<evidence type="ECO:0000259" key="1">
    <source>
        <dbReference type="PROSITE" id="PS51186"/>
    </source>
</evidence>
<dbReference type="CDD" id="cd04301">
    <property type="entry name" value="NAT_SF"/>
    <property type="match status" value="1"/>
</dbReference>
<dbReference type="PROSITE" id="PS51186">
    <property type="entry name" value="GNAT"/>
    <property type="match status" value="1"/>
</dbReference>
<feature type="domain" description="N-acetyltransferase" evidence="1">
    <location>
        <begin position="1"/>
        <end position="154"/>
    </location>
</feature>
<protein>
    <submittedName>
        <fullName evidence="2">GNAT family N-acetyltransferase</fullName>
    </submittedName>
</protein>
<comment type="caution">
    <text evidence="2">The sequence shown here is derived from an EMBL/GenBank/DDBJ whole genome shotgun (WGS) entry which is preliminary data.</text>
</comment>
<dbReference type="Pfam" id="PF13527">
    <property type="entry name" value="Acetyltransf_9"/>
    <property type="match status" value="1"/>
</dbReference>
<dbReference type="RefSeq" id="WP_236134806.1">
    <property type="nucleotide sequence ID" value="NZ_JAKGTH010000011.1"/>
</dbReference>
<accession>A0ABS9EMD5</accession>
<dbReference type="EMBL" id="JAKGTH010000011">
    <property type="protein sequence ID" value="MCF4102663.1"/>
    <property type="molecule type" value="Genomic_DNA"/>
</dbReference>
<name>A0ABS9EMD5_9FLAO</name>